<proteinExistence type="predicted"/>
<dbReference type="AlphaFoldDB" id="A0A6B3NE35"/>
<reference evidence="1" key="1">
    <citation type="submission" date="2019-11" db="EMBL/GenBank/DDBJ databases">
        <title>Genomic insights into an expanded diversity of filamentous marine cyanobacteria reveals the extraordinary biosynthetic potential of Moorea and Okeania.</title>
        <authorList>
            <person name="Ferreira Leao T."/>
            <person name="Wang M."/>
            <person name="Moss N."/>
            <person name="Da Silva R."/>
            <person name="Sanders J."/>
            <person name="Nurk S."/>
            <person name="Gurevich A."/>
            <person name="Humphrey G."/>
            <person name="Reher R."/>
            <person name="Zhu Q."/>
            <person name="Belda-Ferre P."/>
            <person name="Glukhov E."/>
            <person name="Rex R."/>
            <person name="Dorrestein P.C."/>
            <person name="Knight R."/>
            <person name="Pevzner P."/>
            <person name="Gerwick W.H."/>
            <person name="Gerwick L."/>
        </authorList>
    </citation>
    <scope>NUCLEOTIDE SEQUENCE</scope>
    <source>
        <strain evidence="1">SIO1C4</strain>
    </source>
</reference>
<evidence type="ECO:0000313" key="1">
    <source>
        <dbReference type="EMBL" id="NER31756.1"/>
    </source>
</evidence>
<organism evidence="1">
    <name type="scientific">Symploca sp. SIO1C4</name>
    <dbReference type="NCBI Taxonomy" id="2607765"/>
    <lineage>
        <taxon>Bacteria</taxon>
        <taxon>Bacillati</taxon>
        <taxon>Cyanobacteriota</taxon>
        <taxon>Cyanophyceae</taxon>
        <taxon>Coleofasciculales</taxon>
        <taxon>Coleofasciculaceae</taxon>
        <taxon>Symploca</taxon>
    </lineage>
</organism>
<gene>
    <name evidence="1" type="ORF">F6J89_30135</name>
</gene>
<name>A0A6B3NE35_9CYAN</name>
<dbReference type="EMBL" id="JAAHFQ010000926">
    <property type="protein sequence ID" value="NER31756.1"/>
    <property type="molecule type" value="Genomic_DNA"/>
</dbReference>
<comment type="caution">
    <text evidence="1">The sequence shown here is derived from an EMBL/GenBank/DDBJ whole genome shotgun (WGS) entry which is preliminary data.</text>
</comment>
<protein>
    <submittedName>
        <fullName evidence="1">Uncharacterized protein</fullName>
    </submittedName>
</protein>
<sequence length="148" mass="17201">MNRLLYEKSVSHQGHLIIPFVFGIVDSRSIYSYKLLSELGHKGRFHKSENPTGICSNRMDIIVDIAKEFLDENSDVVNITNYFRWRYTYRNHLIIISEETGKYFYDHYKPDSLNNIAAPKIFESEDACLNWIKQGLDGSNTSDMSILN</sequence>
<accession>A0A6B3NE35</accession>